<evidence type="ECO:0000313" key="2">
    <source>
        <dbReference type="Proteomes" id="UP000789366"/>
    </source>
</evidence>
<comment type="caution">
    <text evidence="1">The sequence shown here is derived from an EMBL/GenBank/DDBJ whole genome shotgun (WGS) entry which is preliminary data.</text>
</comment>
<sequence>MKEIYASLGGLTWMFMDFWRNGNFYAVSFCSGTISGLVTITSGAGYVSPLSAVIFGIVGGSVCNCVGRLKFALNVDDSMDVFAIHCVGGLLGNILTGIFADKNIASLSGEIILGGALINGNYNQIWIQLKASLIGILYSFLVTIIILCFIEYLLRCKLRLNPTGELEGTDLTEHGESAYCFADAPEENFIRINE</sequence>
<dbReference type="Proteomes" id="UP000789366">
    <property type="component" value="Unassembled WGS sequence"/>
</dbReference>
<gene>
    <name evidence="1" type="ORF">SPELUC_LOCUS8887</name>
</gene>
<accession>A0ACA9NEQ3</accession>
<reference evidence="1" key="1">
    <citation type="submission" date="2021-06" db="EMBL/GenBank/DDBJ databases">
        <authorList>
            <person name="Kallberg Y."/>
            <person name="Tangrot J."/>
            <person name="Rosling A."/>
        </authorList>
    </citation>
    <scope>NUCLEOTIDE SEQUENCE</scope>
    <source>
        <strain evidence="1">28 12/20/2015</strain>
    </source>
</reference>
<evidence type="ECO:0000313" key="1">
    <source>
        <dbReference type="EMBL" id="CAG8650230.1"/>
    </source>
</evidence>
<dbReference type="EMBL" id="CAJVPW010013988">
    <property type="protein sequence ID" value="CAG8650230.1"/>
    <property type="molecule type" value="Genomic_DNA"/>
</dbReference>
<organism evidence="1 2">
    <name type="scientific">Cetraspora pellucida</name>
    <dbReference type="NCBI Taxonomy" id="1433469"/>
    <lineage>
        <taxon>Eukaryota</taxon>
        <taxon>Fungi</taxon>
        <taxon>Fungi incertae sedis</taxon>
        <taxon>Mucoromycota</taxon>
        <taxon>Glomeromycotina</taxon>
        <taxon>Glomeromycetes</taxon>
        <taxon>Diversisporales</taxon>
        <taxon>Gigasporaceae</taxon>
        <taxon>Cetraspora</taxon>
    </lineage>
</organism>
<protein>
    <submittedName>
        <fullName evidence="1">15841_t:CDS:1</fullName>
    </submittedName>
</protein>
<keyword evidence="2" id="KW-1185">Reference proteome</keyword>
<name>A0ACA9NEQ3_9GLOM</name>
<proteinExistence type="predicted"/>